<comment type="pathway">
    <text evidence="1">Pyrimidine metabolism; UMP biosynthesis via de novo pathway; (S)-dihydroorotate from bicarbonate: step 2/3.</text>
</comment>
<dbReference type="InterPro" id="IPR006130">
    <property type="entry name" value="Asp/Orn_carbamoylTrfase"/>
</dbReference>
<accession>A0ABY4D778</accession>
<comment type="catalytic activity">
    <reaction evidence="7">
        <text>carbamoyl phosphate + L-aspartate = N-carbamoyl-L-aspartate + phosphate + H(+)</text>
        <dbReference type="Rhea" id="RHEA:20013"/>
        <dbReference type="ChEBI" id="CHEBI:15378"/>
        <dbReference type="ChEBI" id="CHEBI:29991"/>
        <dbReference type="ChEBI" id="CHEBI:32814"/>
        <dbReference type="ChEBI" id="CHEBI:43474"/>
        <dbReference type="ChEBI" id="CHEBI:58228"/>
        <dbReference type="EC" id="2.1.3.2"/>
    </reaction>
</comment>
<feature type="domain" description="Aspartate carbamoyltransferase regulatory subunit C-terminal" evidence="12">
    <location>
        <begin position="478"/>
        <end position="528"/>
    </location>
</feature>
<dbReference type="InterPro" id="IPR020542">
    <property type="entry name" value="Asp_carbamoyltrfase_reg_C"/>
</dbReference>
<dbReference type="InterPro" id="IPR036793">
    <property type="entry name" value="Asp_carbatrfase_reg_N_sf"/>
</dbReference>
<keyword evidence="5" id="KW-0862">Zinc</keyword>
<evidence type="ECO:0000256" key="1">
    <source>
        <dbReference type="ARBA" id="ARBA00004852"/>
    </source>
</evidence>
<evidence type="ECO:0000256" key="3">
    <source>
        <dbReference type="ARBA" id="ARBA00022679"/>
    </source>
</evidence>
<keyword evidence="3" id="KW-0808">Transferase</keyword>
<dbReference type="InterPro" id="IPR036792">
    <property type="entry name" value="Asp_carbatrfase_reg_C_sf"/>
</dbReference>
<organism evidence="13 14">
    <name type="scientific">Sphaerochaeta associata</name>
    <dbReference type="NCBI Taxonomy" id="1129264"/>
    <lineage>
        <taxon>Bacteria</taxon>
        <taxon>Pseudomonadati</taxon>
        <taxon>Spirochaetota</taxon>
        <taxon>Spirochaetia</taxon>
        <taxon>Spirochaetales</taxon>
        <taxon>Sphaerochaetaceae</taxon>
        <taxon>Sphaerochaeta</taxon>
    </lineage>
</organism>
<name>A0ABY4D778_9SPIR</name>
<dbReference type="PRINTS" id="PR00101">
    <property type="entry name" value="ATCASE"/>
</dbReference>
<dbReference type="InterPro" id="IPR002082">
    <property type="entry name" value="Asp_carbamoyltransf"/>
</dbReference>
<evidence type="ECO:0000259" key="10">
    <source>
        <dbReference type="Pfam" id="PF01948"/>
    </source>
</evidence>
<dbReference type="EMBL" id="CP094929">
    <property type="protein sequence ID" value="UOM50030.1"/>
    <property type="molecule type" value="Genomic_DNA"/>
</dbReference>
<protein>
    <recommendedName>
        <fullName evidence="2 8">Aspartate carbamoyltransferase</fullName>
        <ecNumber evidence="2 8">2.1.3.2</ecNumber>
    </recommendedName>
</protein>
<dbReference type="Pfam" id="PF02729">
    <property type="entry name" value="OTCace_N"/>
    <property type="match status" value="1"/>
</dbReference>
<evidence type="ECO:0000256" key="8">
    <source>
        <dbReference type="NCBIfam" id="TIGR00670"/>
    </source>
</evidence>
<dbReference type="Gene3D" id="3.40.50.1370">
    <property type="entry name" value="Aspartate/ornithine carbamoyltransferase"/>
    <property type="match status" value="2"/>
</dbReference>
<dbReference type="PROSITE" id="PS00097">
    <property type="entry name" value="CARBAMOYLTRANSFERASE"/>
    <property type="match status" value="1"/>
</dbReference>
<dbReference type="InterPro" id="IPR006131">
    <property type="entry name" value="Asp_carbamoyltransf_Asp/Orn-bd"/>
</dbReference>
<keyword evidence="14" id="KW-1185">Reference proteome</keyword>
<evidence type="ECO:0000313" key="14">
    <source>
        <dbReference type="Proteomes" id="UP000829708"/>
    </source>
</evidence>
<dbReference type="InterPro" id="IPR036901">
    <property type="entry name" value="Asp/Orn_carbamoylTrfase_sf"/>
</dbReference>
<evidence type="ECO:0000256" key="7">
    <source>
        <dbReference type="ARBA" id="ARBA00048859"/>
    </source>
</evidence>
<evidence type="ECO:0000259" key="9">
    <source>
        <dbReference type="Pfam" id="PF00185"/>
    </source>
</evidence>
<dbReference type="PANTHER" id="PTHR35805">
    <property type="entry name" value="ASPARTATE CARBAMOYLTRANSFERASE REGULATORY CHAIN"/>
    <property type="match status" value="1"/>
</dbReference>
<dbReference type="NCBIfam" id="TIGR00670">
    <property type="entry name" value="asp_carb_tr"/>
    <property type="match status" value="1"/>
</dbReference>
<dbReference type="PRINTS" id="PR00100">
    <property type="entry name" value="AOTCASE"/>
</dbReference>
<evidence type="ECO:0000256" key="5">
    <source>
        <dbReference type="ARBA" id="ARBA00022833"/>
    </source>
</evidence>
<sequence>MEQQNVFTSRSLCVIEDFSIEERQYLFEQVRSLKKAMENQDAATLEKYRIDDKDFGIYEVFLEDSTRTKESFRNAANFHHAKVSELNSDSSSFNKGESYADTFYTLSGYANTIFIVRSKLEGVCRWLEDTCASYAKRNKLYRKPAFINAGDGKHEHPTQELLDEFTFLEDNNWSNDSLHLALVGDLFHGRTVHSKADGLKIFKQVKVDLIAPVELAMPETYIQRMRENGYEVRMFESIESYLQQDEVADKWYFTRPQLERMGDRILQRQAELRRSITFRKEFLEHIKAGTKFYHPLPRHKVTPTIPTFLDETPFNGWERQSINGMYVRIVLLSLIAGRIGSDFRPAGLVQEPEEEDYIQEVNLAALPIREKVISEGVQPIHDGLVIDHICKGDSPSEIRDHMRLISSVLGLDEAKGGEWVSTGHKDGTAYKGIIFRPGSYELSRKHLKRLSAVAPGSTLNLIQGGKVVNKFRLHLPPRIYNFEDLGCTNEACISHPDQSEGVPARFYRTRDNRFACAYCGKNHTFKEIWKSRNK</sequence>
<dbReference type="Gene3D" id="3.30.70.140">
    <property type="entry name" value="Aspartate carbamoyltransferase regulatory subunit, N-terminal domain"/>
    <property type="match status" value="1"/>
</dbReference>
<dbReference type="Pfam" id="PF02748">
    <property type="entry name" value="PyrI_C"/>
    <property type="match status" value="1"/>
</dbReference>
<feature type="domain" description="Aspartate/ornithine carbamoyltransferase carbamoyl-P binding" evidence="11">
    <location>
        <begin position="10"/>
        <end position="169"/>
    </location>
</feature>
<dbReference type="InterPro" id="IPR002801">
    <property type="entry name" value="Asp_carbamoylTrfase_reg"/>
</dbReference>
<keyword evidence="4" id="KW-0479">Metal-binding</keyword>
<evidence type="ECO:0000259" key="12">
    <source>
        <dbReference type="Pfam" id="PF02748"/>
    </source>
</evidence>
<feature type="domain" description="Aspartate/ornithine carbamoyltransferase Asp/Orn-binding" evidence="9">
    <location>
        <begin position="178"/>
        <end position="333"/>
    </location>
</feature>
<reference evidence="14" key="1">
    <citation type="journal article" date="2024" name="J Bioinform Genom">
        <title>Complete genome sequence of the type strain bacterium Sphaerochaeta associata GLS2t (VKM B-2742)t.</title>
        <authorList>
            <person name="Troshina O.Y."/>
            <person name="Tepeeva A.N."/>
            <person name="Arzamasceva V.O."/>
            <person name="Whitman W.B."/>
            <person name="Varghese N."/>
            <person name="Shapiro N."/>
            <person name="Woyke T."/>
            <person name="Kripides N.C."/>
            <person name="Vasilenko O.V."/>
        </authorList>
    </citation>
    <scope>NUCLEOTIDE SEQUENCE [LARGE SCALE GENOMIC DNA]</scope>
    <source>
        <strain evidence="14">GLS2T</strain>
    </source>
</reference>
<dbReference type="SUPFAM" id="SSF53671">
    <property type="entry name" value="Aspartate/ornithine carbamoyltransferase"/>
    <property type="match status" value="1"/>
</dbReference>
<evidence type="ECO:0000256" key="4">
    <source>
        <dbReference type="ARBA" id="ARBA00022723"/>
    </source>
</evidence>
<evidence type="ECO:0000259" key="11">
    <source>
        <dbReference type="Pfam" id="PF02729"/>
    </source>
</evidence>
<dbReference type="SUPFAM" id="SSF54893">
    <property type="entry name" value="Aspartate carbamoyltransferase, Regulatory-chain, N-terminal domain"/>
    <property type="match status" value="1"/>
</dbReference>
<evidence type="ECO:0000313" key="13">
    <source>
        <dbReference type="EMBL" id="UOM50030.1"/>
    </source>
</evidence>
<dbReference type="Proteomes" id="UP000829708">
    <property type="component" value="Chromosome"/>
</dbReference>
<evidence type="ECO:0000256" key="6">
    <source>
        <dbReference type="ARBA" id="ARBA00022975"/>
    </source>
</evidence>
<feature type="domain" description="Aspartate carbamoyltransferase regulatory subunit N-terminal" evidence="10">
    <location>
        <begin position="376"/>
        <end position="474"/>
    </location>
</feature>
<dbReference type="RefSeq" id="WP_244771424.1">
    <property type="nucleotide sequence ID" value="NZ_CP094929.1"/>
</dbReference>
<dbReference type="InterPro" id="IPR006132">
    <property type="entry name" value="Asp/Orn_carbamoyltranf_P-bd"/>
</dbReference>
<gene>
    <name evidence="13" type="ORF">MUG09_10735</name>
</gene>
<dbReference type="SUPFAM" id="SSF57825">
    <property type="entry name" value="Aspartate carbamoyltransferase, Regulatory-chain, C-terminal domain"/>
    <property type="match status" value="1"/>
</dbReference>
<dbReference type="NCBIfam" id="NF009916">
    <property type="entry name" value="PRK13376.1"/>
    <property type="match status" value="1"/>
</dbReference>
<proteinExistence type="predicted"/>
<dbReference type="EC" id="2.1.3.2" evidence="2 8"/>
<evidence type="ECO:0000256" key="2">
    <source>
        <dbReference type="ARBA" id="ARBA00013008"/>
    </source>
</evidence>
<dbReference type="InterPro" id="IPR020545">
    <property type="entry name" value="Asp_carbamoyltransf_reg_N"/>
</dbReference>
<dbReference type="PANTHER" id="PTHR35805:SF1">
    <property type="entry name" value="ASPARTATE CARBAMOYLTRANSFERASE REGULATORY CHAIN"/>
    <property type="match status" value="1"/>
</dbReference>
<keyword evidence="6" id="KW-0665">Pyrimidine biosynthesis</keyword>
<dbReference type="Pfam" id="PF00185">
    <property type="entry name" value="OTCace"/>
    <property type="match status" value="1"/>
</dbReference>
<dbReference type="Pfam" id="PF01948">
    <property type="entry name" value="PyrI"/>
    <property type="match status" value="1"/>
</dbReference>